<gene>
    <name evidence="1" type="ORF">S03H2_17160</name>
</gene>
<reference evidence="1" key="1">
    <citation type="journal article" date="2014" name="Front. Microbiol.">
        <title>High frequency of phylogenetically diverse reductive dehalogenase-homologous genes in deep subseafloor sedimentary metagenomes.</title>
        <authorList>
            <person name="Kawai M."/>
            <person name="Futagami T."/>
            <person name="Toyoda A."/>
            <person name="Takaki Y."/>
            <person name="Nishi S."/>
            <person name="Hori S."/>
            <person name="Arai W."/>
            <person name="Tsubouchi T."/>
            <person name="Morono Y."/>
            <person name="Uchiyama I."/>
            <person name="Ito T."/>
            <person name="Fujiyama A."/>
            <person name="Inagaki F."/>
            <person name="Takami H."/>
        </authorList>
    </citation>
    <scope>NUCLEOTIDE SEQUENCE</scope>
    <source>
        <strain evidence="1">Expedition CK06-06</strain>
    </source>
</reference>
<accession>X1FIJ9</accession>
<comment type="caution">
    <text evidence="1">The sequence shown here is derived from an EMBL/GenBank/DDBJ whole genome shotgun (WGS) entry which is preliminary data.</text>
</comment>
<sequence>MPAIAVNKPNGLNGWPVGAKEIVSFSIDNLNNINLKIIAAGDIAIIAYSR</sequence>
<evidence type="ECO:0000313" key="1">
    <source>
        <dbReference type="EMBL" id="GAH45456.1"/>
    </source>
</evidence>
<organism evidence="1">
    <name type="scientific">marine sediment metagenome</name>
    <dbReference type="NCBI Taxonomy" id="412755"/>
    <lineage>
        <taxon>unclassified sequences</taxon>
        <taxon>metagenomes</taxon>
        <taxon>ecological metagenomes</taxon>
    </lineage>
</organism>
<name>X1FIJ9_9ZZZZ</name>
<dbReference type="AlphaFoldDB" id="X1FIJ9"/>
<protein>
    <submittedName>
        <fullName evidence="1">Uncharacterized protein</fullName>
    </submittedName>
</protein>
<proteinExistence type="predicted"/>
<dbReference type="EMBL" id="BARU01008827">
    <property type="protein sequence ID" value="GAH45456.1"/>
    <property type="molecule type" value="Genomic_DNA"/>
</dbReference>